<dbReference type="RefSeq" id="WP_219761629.1">
    <property type="nucleotide sequence ID" value="NZ_JAHYBZ010000001.1"/>
</dbReference>
<evidence type="ECO:0000256" key="1">
    <source>
        <dbReference type="SAM" id="Phobius"/>
    </source>
</evidence>
<accession>A0ABS7A420</accession>
<keyword evidence="3" id="KW-1185">Reference proteome</keyword>
<dbReference type="Proteomes" id="UP001196565">
    <property type="component" value="Unassembled WGS sequence"/>
</dbReference>
<reference evidence="2 3" key="1">
    <citation type="submission" date="2021-07" db="EMBL/GenBank/DDBJ databases">
        <authorList>
            <person name="So Y."/>
        </authorList>
    </citation>
    <scope>NUCLEOTIDE SEQUENCE [LARGE SCALE GENOMIC DNA]</scope>
    <source>
        <strain evidence="2 3">HJA6</strain>
    </source>
</reference>
<keyword evidence="1" id="KW-0812">Transmembrane</keyword>
<keyword evidence="1" id="KW-0472">Membrane</keyword>
<protein>
    <submittedName>
        <fullName evidence="2">DUF4320 family protein</fullName>
    </submittedName>
</protein>
<evidence type="ECO:0000313" key="3">
    <source>
        <dbReference type="Proteomes" id="UP001196565"/>
    </source>
</evidence>
<keyword evidence="1" id="KW-1133">Transmembrane helix</keyword>
<dbReference type="EMBL" id="JAHYBZ010000001">
    <property type="protein sequence ID" value="MBW6397046.1"/>
    <property type="molecule type" value="Genomic_DNA"/>
</dbReference>
<sequence>MPEENAFPILEIAKLVGSGLIAATITQILAWVREVRRDRAMSERDARYLALRVAIVLERFAIDCADSLYALDMHEASSGAAGTLPLRLPELGDYPTDADWKAVSGALAHRALTLRNELLVASRTVSGSWEFLDADDVAQECCEQTGRLGYRAWTLAAGLREKYGLPPLDTADIGYDFVETLQKMHEKVIEARRKEREAVGKL</sequence>
<name>A0ABS7A420_9PROT</name>
<proteinExistence type="predicted"/>
<gene>
    <name evidence="2" type="ORF">KPL78_04260</name>
</gene>
<feature type="transmembrane region" description="Helical" evidence="1">
    <location>
        <begin position="12"/>
        <end position="32"/>
    </location>
</feature>
<comment type="caution">
    <text evidence="2">The sequence shown here is derived from an EMBL/GenBank/DDBJ whole genome shotgun (WGS) entry which is preliminary data.</text>
</comment>
<evidence type="ECO:0000313" key="2">
    <source>
        <dbReference type="EMBL" id="MBW6397046.1"/>
    </source>
</evidence>
<organism evidence="2 3">
    <name type="scientific">Roseomonas alba</name>
    <dbReference type="NCBI Taxonomy" id="2846776"/>
    <lineage>
        <taxon>Bacteria</taxon>
        <taxon>Pseudomonadati</taxon>
        <taxon>Pseudomonadota</taxon>
        <taxon>Alphaproteobacteria</taxon>
        <taxon>Acetobacterales</taxon>
        <taxon>Roseomonadaceae</taxon>
        <taxon>Roseomonas</taxon>
    </lineage>
</organism>